<evidence type="ECO:0000313" key="5">
    <source>
        <dbReference type="Proteomes" id="UP000199639"/>
    </source>
</evidence>
<organism evidence="3 5">
    <name type="scientific">Cryobacterium flavum</name>
    <dbReference type="NCBI Taxonomy" id="1424659"/>
    <lineage>
        <taxon>Bacteria</taxon>
        <taxon>Bacillati</taxon>
        <taxon>Actinomycetota</taxon>
        <taxon>Actinomycetes</taxon>
        <taxon>Micrococcales</taxon>
        <taxon>Microbacteriaceae</taxon>
        <taxon>Cryobacterium</taxon>
    </lineage>
</organism>
<keyword evidence="1" id="KW-0472">Membrane</keyword>
<dbReference type="STRING" id="1424659.SAMN05216368_10584"/>
<reference evidence="4 6" key="2">
    <citation type="submission" date="2019-03" db="EMBL/GenBank/DDBJ databases">
        <title>Genomics of glacier-inhabiting Cryobacterium strains.</title>
        <authorList>
            <person name="Liu Q."/>
            <person name="Xin Y.-H."/>
        </authorList>
    </citation>
    <scope>NUCLEOTIDE SEQUENCE [LARGE SCALE GENOMIC DNA]</scope>
    <source>
        <strain evidence="4 6">Hh8</strain>
    </source>
</reference>
<dbReference type="InterPro" id="IPR052710">
    <property type="entry name" value="CAAX_protease"/>
</dbReference>
<evidence type="ECO:0000313" key="3">
    <source>
        <dbReference type="EMBL" id="SDN37856.1"/>
    </source>
</evidence>
<keyword evidence="1" id="KW-0812">Transmembrane</keyword>
<dbReference type="EMBL" id="FNIB01000005">
    <property type="protein sequence ID" value="SDN37856.1"/>
    <property type="molecule type" value="Genomic_DNA"/>
</dbReference>
<dbReference type="Proteomes" id="UP000199639">
    <property type="component" value="Unassembled WGS sequence"/>
</dbReference>
<protein>
    <submittedName>
        <fullName evidence="4">CPBP family intramembrane metalloprotease</fullName>
    </submittedName>
</protein>
<evidence type="ECO:0000259" key="2">
    <source>
        <dbReference type="Pfam" id="PF02517"/>
    </source>
</evidence>
<reference evidence="3 5" key="1">
    <citation type="submission" date="2016-10" db="EMBL/GenBank/DDBJ databases">
        <authorList>
            <person name="Varghese N."/>
            <person name="Submissions S."/>
        </authorList>
    </citation>
    <scope>NUCLEOTIDE SEQUENCE [LARGE SCALE GENOMIC DNA]</scope>
    <source>
        <strain evidence="3 5">CGMCC 1.11215</strain>
    </source>
</reference>
<dbReference type="AlphaFoldDB" id="A0A4R8V4N2"/>
<evidence type="ECO:0000256" key="1">
    <source>
        <dbReference type="SAM" id="Phobius"/>
    </source>
</evidence>
<evidence type="ECO:0000313" key="6">
    <source>
        <dbReference type="Proteomes" id="UP000298252"/>
    </source>
</evidence>
<keyword evidence="1" id="KW-1133">Transmembrane helix</keyword>
<feature type="transmembrane region" description="Helical" evidence="1">
    <location>
        <begin position="21"/>
        <end position="39"/>
    </location>
</feature>
<sequence>MGITTETAGPSRVRPRHVGSALTPAAIGIVLAMVLIVVVDSTQFADARWALPLSYLCVWIPLLGAIVVAGWAHGASFWRWLRFSVRGIDLIWGLGVGLLARTVASLIEILGYGSIGSAGVRLGDTVYDAWWLFGALLAPVLLAPVIEELFFRGLVLRAVYGRVAARWAAPIAIAVSGLTFALMHLVALDLSDLATVAVVGSSTLIFGLAAASLSLATGRIGGAMIAHVTFNALVIVPALL</sequence>
<dbReference type="PANTHER" id="PTHR36435">
    <property type="entry name" value="SLR1288 PROTEIN"/>
    <property type="match status" value="1"/>
</dbReference>
<dbReference type="Proteomes" id="UP000298252">
    <property type="component" value="Unassembled WGS sequence"/>
</dbReference>
<name>A0A4R8V4N2_9MICO</name>
<dbReference type="PANTHER" id="PTHR36435:SF1">
    <property type="entry name" value="CAAX AMINO TERMINAL PROTEASE FAMILY PROTEIN"/>
    <property type="match status" value="1"/>
</dbReference>
<feature type="transmembrane region" description="Helical" evidence="1">
    <location>
        <begin position="90"/>
        <end position="110"/>
    </location>
</feature>
<accession>A0A4R8V4N2</accession>
<dbReference type="EMBL" id="SOFD01000025">
    <property type="protein sequence ID" value="TFB77152.1"/>
    <property type="molecule type" value="Genomic_DNA"/>
</dbReference>
<feature type="transmembrane region" description="Helical" evidence="1">
    <location>
        <begin position="163"/>
        <end position="187"/>
    </location>
</feature>
<keyword evidence="4" id="KW-0645">Protease</keyword>
<gene>
    <name evidence="4" type="ORF">E3O21_09665</name>
    <name evidence="3" type="ORF">SAMN05216368_10584</name>
</gene>
<dbReference type="Pfam" id="PF02517">
    <property type="entry name" value="Rce1-like"/>
    <property type="match status" value="1"/>
</dbReference>
<feature type="transmembrane region" description="Helical" evidence="1">
    <location>
        <begin position="193"/>
        <end position="213"/>
    </location>
</feature>
<proteinExistence type="predicted"/>
<dbReference type="GO" id="GO:0004175">
    <property type="term" value="F:endopeptidase activity"/>
    <property type="evidence" value="ECO:0007669"/>
    <property type="project" value="UniProtKB-ARBA"/>
</dbReference>
<feature type="transmembrane region" description="Helical" evidence="1">
    <location>
        <begin position="130"/>
        <end position="151"/>
    </location>
</feature>
<keyword evidence="4" id="KW-0378">Hydrolase</keyword>
<keyword evidence="6" id="KW-1185">Reference proteome</keyword>
<dbReference type="InterPro" id="IPR003675">
    <property type="entry name" value="Rce1/LyrA-like_dom"/>
</dbReference>
<feature type="transmembrane region" description="Helical" evidence="1">
    <location>
        <begin position="59"/>
        <end position="78"/>
    </location>
</feature>
<keyword evidence="4" id="KW-0482">Metalloprotease</keyword>
<dbReference type="GO" id="GO:0008237">
    <property type="term" value="F:metallopeptidase activity"/>
    <property type="evidence" value="ECO:0007669"/>
    <property type="project" value="UniProtKB-KW"/>
</dbReference>
<feature type="transmembrane region" description="Helical" evidence="1">
    <location>
        <begin position="220"/>
        <end position="239"/>
    </location>
</feature>
<dbReference type="RefSeq" id="WP_092340293.1">
    <property type="nucleotide sequence ID" value="NZ_FNIB01000005.1"/>
</dbReference>
<evidence type="ECO:0000313" key="4">
    <source>
        <dbReference type="EMBL" id="TFB77152.1"/>
    </source>
</evidence>
<dbReference type="GO" id="GO:0080120">
    <property type="term" value="P:CAAX-box protein maturation"/>
    <property type="evidence" value="ECO:0007669"/>
    <property type="project" value="UniProtKB-ARBA"/>
</dbReference>
<feature type="domain" description="CAAX prenyl protease 2/Lysostaphin resistance protein A-like" evidence="2">
    <location>
        <begin position="130"/>
        <end position="233"/>
    </location>
</feature>